<dbReference type="Proteomes" id="UP000035909">
    <property type="component" value="Unassembled WGS sequence"/>
</dbReference>
<keyword evidence="2" id="KW-1185">Reference proteome</keyword>
<dbReference type="PATRIC" id="fig|320778.3.peg.5245"/>
<sequence length="78" mass="8932">MKVKDLQDKLAKLDPESELFCFTENGNKFHDANRAYMILGLELRKGYKIRQQTESVDASFTENDEGENTAILLISSDF</sequence>
<gene>
    <name evidence="1" type="ORF">ABT57_24545</name>
</gene>
<organism evidence="1 2">
    <name type="scientific">Photobacterium ganghwense</name>
    <dbReference type="NCBI Taxonomy" id="320778"/>
    <lineage>
        <taxon>Bacteria</taxon>
        <taxon>Pseudomonadati</taxon>
        <taxon>Pseudomonadota</taxon>
        <taxon>Gammaproteobacteria</taxon>
        <taxon>Vibrionales</taxon>
        <taxon>Vibrionaceae</taxon>
        <taxon>Photobacterium</taxon>
    </lineage>
</organism>
<dbReference type="EMBL" id="LDOU01000044">
    <property type="protein sequence ID" value="KLV03568.1"/>
    <property type="molecule type" value="Genomic_DNA"/>
</dbReference>
<protein>
    <submittedName>
        <fullName evidence="1">Uncharacterized protein</fullName>
    </submittedName>
</protein>
<accession>A0A0J1GUY9</accession>
<comment type="caution">
    <text evidence="1">The sequence shown here is derived from an EMBL/GenBank/DDBJ whole genome shotgun (WGS) entry which is preliminary data.</text>
</comment>
<proteinExistence type="predicted"/>
<dbReference type="RefSeq" id="WP_047887889.1">
    <property type="nucleotide sequence ID" value="NZ_LDOU01000044.1"/>
</dbReference>
<name>A0A0J1GUY9_9GAMM</name>
<dbReference type="OrthoDB" id="6693203at2"/>
<dbReference type="AlphaFoldDB" id="A0A0J1GUY9"/>
<evidence type="ECO:0000313" key="2">
    <source>
        <dbReference type="Proteomes" id="UP000035909"/>
    </source>
</evidence>
<reference evidence="1 2" key="1">
    <citation type="submission" date="2015-05" db="EMBL/GenBank/DDBJ databases">
        <title>Photobacterium galathea sp. nov.</title>
        <authorList>
            <person name="Machado H."/>
            <person name="Gram L."/>
        </authorList>
    </citation>
    <scope>NUCLEOTIDE SEQUENCE [LARGE SCALE GENOMIC DNA]</scope>
    <source>
        <strain evidence="1 2">DSM 22954</strain>
    </source>
</reference>
<evidence type="ECO:0000313" key="1">
    <source>
        <dbReference type="EMBL" id="KLV03568.1"/>
    </source>
</evidence>